<protein>
    <recommendedName>
        <fullName evidence="3">SpoIIAA-like</fullName>
    </recommendedName>
</protein>
<sequence>MARPLKTLELEFTVLEFFDNYVISQPREGELLAGKQVAALVEVCSDFYAEKNFVYLSYRVNDYNVNPTIYLNLNEVRNLAGIGVVSRKPSSLNMASFEKRFCKIPYEIFLDLDKALLWTQEVIEEKNKKADL</sequence>
<accession>A0A285X791</accession>
<evidence type="ECO:0000313" key="1">
    <source>
        <dbReference type="EMBL" id="SOC81201.1"/>
    </source>
</evidence>
<gene>
    <name evidence="1" type="ORF">SAMN06296241_2774</name>
</gene>
<evidence type="ECO:0008006" key="3">
    <source>
        <dbReference type="Google" id="ProtNLM"/>
    </source>
</evidence>
<dbReference type="EMBL" id="OCMF01000004">
    <property type="protein sequence ID" value="SOC81201.1"/>
    <property type="molecule type" value="Genomic_DNA"/>
</dbReference>
<reference evidence="2" key="1">
    <citation type="submission" date="2017-09" db="EMBL/GenBank/DDBJ databases">
        <authorList>
            <person name="Varghese N."/>
            <person name="Submissions S."/>
        </authorList>
    </citation>
    <scope>NUCLEOTIDE SEQUENCE [LARGE SCALE GENOMIC DNA]</scope>
    <source>
        <strain evidence="2">CGMCC 1.12641</strain>
    </source>
</reference>
<organism evidence="1 2">
    <name type="scientific">Salinimicrobium sediminis</name>
    <dbReference type="NCBI Taxonomy" id="1343891"/>
    <lineage>
        <taxon>Bacteria</taxon>
        <taxon>Pseudomonadati</taxon>
        <taxon>Bacteroidota</taxon>
        <taxon>Flavobacteriia</taxon>
        <taxon>Flavobacteriales</taxon>
        <taxon>Flavobacteriaceae</taxon>
        <taxon>Salinimicrobium</taxon>
    </lineage>
</organism>
<evidence type="ECO:0000313" key="2">
    <source>
        <dbReference type="Proteomes" id="UP000219193"/>
    </source>
</evidence>
<name>A0A285X791_9FLAO</name>
<dbReference type="Proteomes" id="UP000219193">
    <property type="component" value="Unassembled WGS sequence"/>
</dbReference>
<keyword evidence="2" id="KW-1185">Reference proteome</keyword>
<dbReference type="AlphaFoldDB" id="A0A285X791"/>
<proteinExistence type="predicted"/>